<reference evidence="1 2" key="1">
    <citation type="journal article" date="2016" name="Front. Microbiol.">
        <title>Genomic Resource of Rice Seed Associated Bacteria.</title>
        <authorList>
            <person name="Midha S."/>
            <person name="Bansal K."/>
            <person name="Sharma S."/>
            <person name="Kumar N."/>
            <person name="Patil P.P."/>
            <person name="Chaudhry V."/>
            <person name="Patil P.B."/>
        </authorList>
    </citation>
    <scope>NUCLEOTIDE SEQUENCE [LARGE SCALE GENOMIC DNA]</scope>
    <source>
        <strain evidence="1 2">NS115</strain>
    </source>
</reference>
<keyword evidence="2" id="KW-1185">Reference proteome</keyword>
<evidence type="ECO:0000313" key="1">
    <source>
        <dbReference type="EMBL" id="KTS76734.1"/>
    </source>
</evidence>
<organism evidence="1 2">
    <name type="scientific">Paenibacillus jamilae</name>
    <dbReference type="NCBI Taxonomy" id="114136"/>
    <lineage>
        <taxon>Bacteria</taxon>
        <taxon>Bacillati</taxon>
        <taxon>Bacillota</taxon>
        <taxon>Bacilli</taxon>
        <taxon>Bacillales</taxon>
        <taxon>Paenibacillaceae</taxon>
        <taxon>Paenibacillus</taxon>
    </lineage>
</organism>
<dbReference type="Proteomes" id="UP000074866">
    <property type="component" value="Unassembled WGS sequence"/>
</dbReference>
<name>A0ACC4ZNL4_9BACL</name>
<sequence>MADIPVKESLVTQGAVLFIFGATGDLARRKLFPAIYSLYREGKLAEDFAVIGVARRPRTEAEFRNDLYASIQEFSRYKAENDQEWQAFAEHFEYKSLDINNVDGFHELRQQTEAIEGKFNIPGNRLFYLALAPELFGSVSKSLKEGGMLDGKGWNRLVIEKPFGYNLESAQELNIEIREVFAEEEIYRIDHYLGKEMVQNIEVIRFANAFFEPLWNNKHIANVQIT</sequence>
<accession>A0ACC4ZNL4</accession>
<protein>
    <submittedName>
        <fullName evidence="1">Glucose-6-phosphate dehydrogenase</fullName>
    </submittedName>
</protein>
<dbReference type="EMBL" id="LDRX01000195">
    <property type="protein sequence ID" value="KTS76734.1"/>
    <property type="molecule type" value="Genomic_DNA"/>
</dbReference>
<feature type="non-terminal residue" evidence="1">
    <location>
        <position position="226"/>
    </location>
</feature>
<evidence type="ECO:0000313" key="2">
    <source>
        <dbReference type="Proteomes" id="UP000074866"/>
    </source>
</evidence>
<comment type="caution">
    <text evidence="1">The sequence shown here is derived from an EMBL/GenBank/DDBJ whole genome shotgun (WGS) entry which is preliminary data.</text>
</comment>
<proteinExistence type="predicted"/>
<gene>
    <name evidence="1" type="ORF">NS115_23780</name>
</gene>